<keyword evidence="4" id="KW-1185">Reference proteome</keyword>
<feature type="compositionally biased region" description="Polar residues" evidence="1">
    <location>
        <begin position="76"/>
        <end position="88"/>
    </location>
</feature>
<proteinExistence type="predicted"/>
<name>A0ABU5MXR7_9BACT</name>
<dbReference type="RefSeq" id="WP_322608726.1">
    <property type="nucleotide sequence ID" value="NZ_JARVCO010000010.1"/>
</dbReference>
<evidence type="ECO:0000313" key="4">
    <source>
        <dbReference type="Proteomes" id="UP001290861"/>
    </source>
</evidence>
<reference evidence="3 4" key="1">
    <citation type="journal article" date="2024" name="Appl. Environ. Microbiol.">
        <title>Pontiella agarivorans sp. nov., a novel marine anaerobic bacterium capable of degrading macroalgal polysaccharides and fixing nitrogen.</title>
        <authorList>
            <person name="Liu N."/>
            <person name="Kivenson V."/>
            <person name="Peng X."/>
            <person name="Cui Z."/>
            <person name="Lankiewicz T.S."/>
            <person name="Gosselin K.M."/>
            <person name="English C.J."/>
            <person name="Blair E.M."/>
            <person name="O'Malley M.A."/>
            <person name="Valentine D.L."/>
        </authorList>
    </citation>
    <scope>NUCLEOTIDE SEQUENCE [LARGE SCALE GENOMIC DNA]</scope>
    <source>
        <strain evidence="3 4">NLcol2</strain>
    </source>
</reference>
<organism evidence="3 4">
    <name type="scientific">Pontiella agarivorans</name>
    <dbReference type="NCBI Taxonomy" id="3038953"/>
    <lineage>
        <taxon>Bacteria</taxon>
        <taxon>Pseudomonadati</taxon>
        <taxon>Kiritimatiellota</taxon>
        <taxon>Kiritimatiellia</taxon>
        <taxon>Kiritimatiellales</taxon>
        <taxon>Pontiellaceae</taxon>
        <taxon>Pontiella</taxon>
    </lineage>
</organism>
<evidence type="ECO:0000256" key="2">
    <source>
        <dbReference type="SAM" id="SignalP"/>
    </source>
</evidence>
<accession>A0ABU5MXR7</accession>
<dbReference type="Proteomes" id="UP001290861">
    <property type="component" value="Unassembled WGS sequence"/>
</dbReference>
<gene>
    <name evidence="3" type="ORF">P9H32_09865</name>
</gene>
<comment type="caution">
    <text evidence="3">The sequence shown here is derived from an EMBL/GenBank/DDBJ whole genome shotgun (WGS) entry which is preliminary data.</text>
</comment>
<feature type="signal peptide" evidence="2">
    <location>
        <begin position="1"/>
        <end position="34"/>
    </location>
</feature>
<keyword evidence="2" id="KW-0732">Signal</keyword>
<feature type="chain" id="PRO_5046866182" evidence="2">
    <location>
        <begin position="35"/>
        <end position="126"/>
    </location>
</feature>
<feature type="region of interest" description="Disordered" evidence="1">
    <location>
        <begin position="26"/>
        <end position="126"/>
    </location>
</feature>
<feature type="compositionally biased region" description="Low complexity" evidence="1">
    <location>
        <begin position="53"/>
        <end position="68"/>
    </location>
</feature>
<sequence length="126" mass="12664">MMLKQKSYTAGYMLVLAGVLSLPLLTGCASPQSADGENPAEDPVRKADGAETAADVSAEEGAVAAAEVHQPDDGEASSQQAPGSTAVASNAGPGDGPPPHAETQQKVEEMEQSLAPLKAIPVLPSS</sequence>
<protein>
    <submittedName>
        <fullName evidence="3">Uncharacterized protein</fullName>
    </submittedName>
</protein>
<dbReference type="EMBL" id="JARVCO010000010">
    <property type="protein sequence ID" value="MDZ8118933.1"/>
    <property type="molecule type" value="Genomic_DNA"/>
</dbReference>
<evidence type="ECO:0000256" key="1">
    <source>
        <dbReference type="SAM" id="MobiDB-lite"/>
    </source>
</evidence>
<dbReference type="PROSITE" id="PS51257">
    <property type="entry name" value="PROKAR_LIPOPROTEIN"/>
    <property type="match status" value="1"/>
</dbReference>
<evidence type="ECO:0000313" key="3">
    <source>
        <dbReference type="EMBL" id="MDZ8118933.1"/>
    </source>
</evidence>